<comment type="caution">
    <text evidence="1">The sequence shown here is derived from an EMBL/GenBank/DDBJ whole genome shotgun (WGS) entry which is preliminary data.</text>
</comment>
<gene>
    <name evidence="1" type="ORF">PGT21_003241</name>
</gene>
<keyword evidence="2" id="KW-1185">Reference proteome</keyword>
<dbReference type="AlphaFoldDB" id="A0A5B0QWP2"/>
<organism evidence="1 2">
    <name type="scientific">Puccinia graminis f. sp. tritici</name>
    <dbReference type="NCBI Taxonomy" id="56615"/>
    <lineage>
        <taxon>Eukaryota</taxon>
        <taxon>Fungi</taxon>
        <taxon>Dikarya</taxon>
        <taxon>Basidiomycota</taxon>
        <taxon>Pucciniomycotina</taxon>
        <taxon>Pucciniomycetes</taxon>
        <taxon>Pucciniales</taxon>
        <taxon>Pucciniaceae</taxon>
        <taxon>Puccinia</taxon>
    </lineage>
</organism>
<evidence type="ECO:0000313" key="1">
    <source>
        <dbReference type="EMBL" id="KAA1117313.1"/>
    </source>
</evidence>
<dbReference type="Proteomes" id="UP000324748">
    <property type="component" value="Unassembled WGS sequence"/>
</dbReference>
<evidence type="ECO:0000313" key="2">
    <source>
        <dbReference type="Proteomes" id="UP000324748"/>
    </source>
</evidence>
<reference evidence="1 2" key="1">
    <citation type="submission" date="2019-05" db="EMBL/GenBank/DDBJ databases">
        <title>Emergence of the Ug99 lineage of the wheat stem rust pathogen through somatic hybridization.</title>
        <authorList>
            <person name="Li F."/>
            <person name="Upadhyaya N.M."/>
            <person name="Sperschneider J."/>
            <person name="Matny O."/>
            <person name="Nguyen-Phuc H."/>
            <person name="Mago R."/>
            <person name="Raley C."/>
            <person name="Miller M.E."/>
            <person name="Silverstein K.A.T."/>
            <person name="Henningsen E."/>
            <person name="Hirsch C.D."/>
            <person name="Visser B."/>
            <person name="Pretorius Z.A."/>
            <person name="Steffenson B.J."/>
            <person name="Schwessinger B."/>
            <person name="Dodds P.N."/>
            <person name="Figueroa M."/>
        </authorList>
    </citation>
    <scope>NUCLEOTIDE SEQUENCE [LARGE SCALE GENOMIC DNA]</scope>
    <source>
        <strain evidence="1">21-0</strain>
    </source>
</reference>
<sequence length="164" mass="17923">MVEVSPYMVNLKTGVGSSSLQSLPNQNGLRDQLCLLKVLLIGTYTRACDFDPADLAREASSSPTNARGANRQVQTPAFHDHSDRVHHCDPADALSSYIIRHFLSGLHFDITKVSSRDPLADNQLETEVATGANIDTVALRLCLLMISDVEACRDVRTGNETAWV</sequence>
<name>A0A5B0QWP2_PUCGR</name>
<accession>A0A5B0QWP2</accession>
<dbReference type="EMBL" id="VSWC01000002">
    <property type="protein sequence ID" value="KAA1117313.1"/>
    <property type="molecule type" value="Genomic_DNA"/>
</dbReference>
<protein>
    <submittedName>
        <fullName evidence="1">Uncharacterized protein</fullName>
    </submittedName>
</protein>
<proteinExistence type="predicted"/>